<dbReference type="Gene3D" id="1.10.420.10">
    <property type="entry name" value="Peroxidase, domain 2"/>
    <property type="match status" value="2"/>
</dbReference>
<evidence type="ECO:0000256" key="2">
    <source>
        <dbReference type="ARBA" id="ARBA00022617"/>
    </source>
</evidence>
<dbReference type="PROSITE" id="PS50873">
    <property type="entry name" value="PEROXIDASE_4"/>
    <property type="match status" value="1"/>
</dbReference>
<keyword evidence="6 10" id="KW-0376">Hydrogen peroxide</keyword>
<dbReference type="GO" id="GO:0005829">
    <property type="term" value="C:cytosol"/>
    <property type="evidence" value="ECO:0007669"/>
    <property type="project" value="TreeGrafter"/>
</dbReference>
<dbReference type="CDD" id="cd08200">
    <property type="entry name" value="catalase_peroxidase_2"/>
    <property type="match status" value="1"/>
</dbReference>
<keyword evidence="3 10" id="KW-0479">Metal-binding</keyword>
<dbReference type="SUPFAM" id="SSF48113">
    <property type="entry name" value="Heme-dependent peroxidases"/>
    <property type="match status" value="2"/>
</dbReference>
<dbReference type="GO" id="GO:0042744">
    <property type="term" value="P:hydrogen peroxide catabolic process"/>
    <property type="evidence" value="ECO:0007669"/>
    <property type="project" value="UniProtKB-KW"/>
</dbReference>
<comment type="PTM">
    <text evidence="10">Formation of the three residue Trp-Tyr-Met cross-link is important for the catalase, but not the peroxidase activity of the enzyme.</text>
</comment>
<dbReference type="CDD" id="cd00649">
    <property type="entry name" value="catalase_peroxidase_1"/>
    <property type="match status" value="1"/>
</dbReference>
<keyword evidence="4 10" id="KW-0560">Oxidoreductase</keyword>
<proteinExistence type="inferred from homology"/>
<comment type="function">
    <text evidence="10">Bifunctional enzyme with both catalase and broad-spectrum peroxidase activity.</text>
</comment>
<evidence type="ECO:0000256" key="10">
    <source>
        <dbReference type="HAMAP-Rule" id="MF_01961"/>
    </source>
</evidence>
<evidence type="ECO:0000256" key="3">
    <source>
        <dbReference type="ARBA" id="ARBA00022723"/>
    </source>
</evidence>
<feature type="binding site" description="axial binding residue" evidence="10">
    <location>
        <position position="266"/>
    </location>
    <ligand>
        <name>heme b</name>
        <dbReference type="ChEBI" id="CHEBI:60344"/>
    </ligand>
    <ligandPart>
        <name>Fe</name>
        <dbReference type="ChEBI" id="CHEBI:18248"/>
    </ligandPart>
</feature>
<keyword evidence="5 10" id="KW-0408">Iron</keyword>
<dbReference type="Pfam" id="PF00141">
    <property type="entry name" value="peroxidase"/>
    <property type="match status" value="2"/>
</dbReference>
<dbReference type="AlphaFoldDB" id="A0A6B3RRM0"/>
<dbReference type="GO" id="GO:0020037">
    <property type="term" value="F:heme binding"/>
    <property type="evidence" value="ECO:0007669"/>
    <property type="project" value="InterPro"/>
</dbReference>
<evidence type="ECO:0000256" key="4">
    <source>
        <dbReference type="ARBA" id="ARBA00023002"/>
    </source>
</evidence>
<sequence length="723" mass="79400">MDGNDIKSGGKCPVMHGSLTTTAATVMDWWPKSLNLDILHQHDTKYNPLKGFNYREEVKKLDVPALKADLVALMTDSQDWWPADWGHYGGLMIRLAWHSAGTYRLADGRGGAGTGTIRFAPLNSWPDNANLDKARRLLWPIKKKYGNRISWADLIILAGNVAYESMGLKTYGFSFGREDVWHPEKDIYWGSEREWLAPSDTRYDDVKNPATMENPLAAVQMGLIYVNPEGVNGQPDPALTALHVRETFARMAMDDEETAALTAGGHTVGKTHGNGDAGALQAAPEGADIVEGGLGWMNNTSRGVGRNTVTSGIEGAWTTHPTKWDNGYFDLLFGYEWELKKSPAGANQWMPINIREEDMPVDVEDPTIRTMPIMTDADMAMKVDPIYRAICERFAADHAYFSETFARAWFKLTHRDLGPRSRYIGPEAPQEDLIWQDPVPAGNTGYDVDAVKSAIAASGLSISDMVTTAWDSARTYRGSDLRGGANGARIRLAPQKDWEGNEPARLARVLSVLEPIAASHGASLADVIVLAGSYGVEQAAKAAGFDVAVPFTPGRGDATAEQTDAAAFAVLEPVADGFRNWQKKDYIVSPEELLLDRAQLLGLTASEMTCLLGGMRVIGTNHGGTAHGVFTDRVGALTNDFFVHLTDMAWKWKPAGNNLYHITDRKTGEVKFTATRVDLVFGSNSMLRAYAEVYAQDDNAEKFVRDFIAAWVKVMNADRFDLA</sequence>
<dbReference type="NCBIfam" id="NF011635">
    <property type="entry name" value="PRK15061.1"/>
    <property type="match status" value="1"/>
</dbReference>
<dbReference type="GO" id="GO:0046872">
    <property type="term" value="F:metal ion binding"/>
    <property type="evidence" value="ECO:0007669"/>
    <property type="project" value="UniProtKB-KW"/>
</dbReference>
<dbReference type="PROSITE" id="PS00436">
    <property type="entry name" value="PEROXIDASE_2"/>
    <property type="match status" value="1"/>
</dbReference>
<dbReference type="PANTHER" id="PTHR30555:SF6">
    <property type="entry name" value="CATALASE-PEROXIDASE"/>
    <property type="match status" value="1"/>
</dbReference>
<evidence type="ECO:0000256" key="9">
    <source>
        <dbReference type="ARBA" id="ARBA00060838"/>
    </source>
</evidence>
<evidence type="ECO:0000256" key="5">
    <source>
        <dbReference type="ARBA" id="ARBA00023004"/>
    </source>
</evidence>
<dbReference type="InterPro" id="IPR002016">
    <property type="entry name" value="Haem_peroxidase"/>
</dbReference>
<accession>A0A6B3RRM0</accession>
<dbReference type="InterPro" id="IPR019794">
    <property type="entry name" value="Peroxidases_AS"/>
</dbReference>
<comment type="catalytic activity">
    <reaction evidence="7 10 11">
        <text>2 H2O2 = O2 + 2 H2O</text>
        <dbReference type="Rhea" id="RHEA:20309"/>
        <dbReference type="ChEBI" id="CHEBI:15377"/>
        <dbReference type="ChEBI" id="CHEBI:15379"/>
        <dbReference type="ChEBI" id="CHEBI:16240"/>
        <dbReference type="EC" id="1.11.1.21"/>
    </reaction>
</comment>
<gene>
    <name evidence="10 13" type="primary">katG</name>
    <name evidence="13" type="ORF">G3572_05995</name>
</gene>
<dbReference type="PRINTS" id="PR00460">
    <property type="entry name" value="BPEROXIDASE"/>
</dbReference>
<evidence type="ECO:0000256" key="6">
    <source>
        <dbReference type="ARBA" id="ARBA00023324"/>
    </source>
</evidence>
<evidence type="ECO:0000313" key="13">
    <source>
        <dbReference type="EMBL" id="NEX45749.1"/>
    </source>
</evidence>
<dbReference type="Proteomes" id="UP000481421">
    <property type="component" value="Unassembled WGS sequence"/>
</dbReference>
<feature type="site" description="Transition state stabilizer" evidence="10">
    <location>
        <position position="94"/>
    </location>
</feature>
<feature type="active site" description="Proton acceptor" evidence="10">
    <location>
        <position position="98"/>
    </location>
</feature>
<dbReference type="InterPro" id="IPR000763">
    <property type="entry name" value="Catalase_peroxidase"/>
</dbReference>
<keyword evidence="14" id="KW-1185">Reference proteome</keyword>
<comment type="caution">
    <text evidence="10">Lacks conserved residue(s) required for the propagation of feature annotation.</text>
</comment>
<dbReference type="FunFam" id="1.10.420.10:FF:000004">
    <property type="entry name" value="Catalase-peroxidase"/>
    <property type="match status" value="1"/>
</dbReference>
<dbReference type="EMBL" id="JAAIKE010000001">
    <property type="protein sequence ID" value="NEX45749.1"/>
    <property type="molecule type" value="Genomic_DNA"/>
</dbReference>
<name>A0A6B3RRM0_9RHOB</name>
<dbReference type="GO" id="GO:0004096">
    <property type="term" value="F:catalase activity"/>
    <property type="evidence" value="ECO:0007669"/>
    <property type="project" value="UniProtKB-UniRule"/>
</dbReference>
<comment type="catalytic activity">
    <reaction evidence="8 10 11">
        <text>H2O2 + AH2 = A + 2 H2O</text>
        <dbReference type="Rhea" id="RHEA:30275"/>
        <dbReference type="ChEBI" id="CHEBI:13193"/>
        <dbReference type="ChEBI" id="CHEBI:15377"/>
        <dbReference type="ChEBI" id="CHEBI:16240"/>
        <dbReference type="ChEBI" id="CHEBI:17499"/>
        <dbReference type="EC" id="1.11.1.21"/>
    </reaction>
</comment>
<dbReference type="RefSeq" id="WP_164609712.1">
    <property type="nucleotide sequence ID" value="NZ_JAAIKE010000001.1"/>
</dbReference>
<dbReference type="FunFam" id="1.10.520.10:FF:000002">
    <property type="entry name" value="Catalase-peroxidase"/>
    <property type="match status" value="1"/>
</dbReference>
<keyword evidence="2 10" id="KW-0349">Heme</keyword>
<organism evidence="13 14">
    <name type="scientific">Pseudotabrizicola algicola</name>
    <dbReference type="NCBI Taxonomy" id="2709381"/>
    <lineage>
        <taxon>Bacteria</taxon>
        <taxon>Pseudomonadati</taxon>
        <taxon>Pseudomonadota</taxon>
        <taxon>Alphaproteobacteria</taxon>
        <taxon>Rhodobacterales</taxon>
        <taxon>Paracoccaceae</taxon>
        <taxon>Pseudotabrizicola</taxon>
    </lineage>
</organism>
<keyword evidence="1 10" id="KW-0575">Peroxidase</keyword>
<dbReference type="PANTHER" id="PTHR30555">
    <property type="entry name" value="HYDROPEROXIDASE I, BIFUNCTIONAL CATALASE-PEROXIDASE"/>
    <property type="match status" value="1"/>
</dbReference>
<dbReference type="NCBIfam" id="TIGR00198">
    <property type="entry name" value="cat_per_HPI"/>
    <property type="match status" value="1"/>
</dbReference>
<dbReference type="InterPro" id="IPR010255">
    <property type="entry name" value="Haem_peroxidase_sf"/>
</dbReference>
<feature type="domain" description="Plant heme peroxidase family profile" evidence="12">
    <location>
        <begin position="131"/>
        <end position="452"/>
    </location>
</feature>
<comment type="subunit">
    <text evidence="10">Homodimer or homotetramer.</text>
</comment>
<protein>
    <recommendedName>
        <fullName evidence="10 11">Catalase-peroxidase</fullName>
        <shortName evidence="10">CP</shortName>
        <ecNumber evidence="10 11">1.11.1.21</ecNumber>
    </recommendedName>
    <alternativeName>
        <fullName evidence="10">Peroxidase/catalase</fullName>
    </alternativeName>
</protein>
<evidence type="ECO:0000256" key="1">
    <source>
        <dbReference type="ARBA" id="ARBA00022559"/>
    </source>
</evidence>
<dbReference type="EC" id="1.11.1.21" evidence="10 11"/>
<comment type="similarity">
    <text evidence="9 10 11">Belongs to the peroxidase family. Peroxidase/catalase subfamily.</text>
</comment>
<evidence type="ECO:0000259" key="12">
    <source>
        <dbReference type="PROSITE" id="PS50873"/>
    </source>
</evidence>
<dbReference type="PRINTS" id="PR00458">
    <property type="entry name" value="PEROXIDASE"/>
</dbReference>
<evidence type="ECO:0000256" key="8">
    <source>
        <dbReference type="ARBA" id="ARBA00051651"/>
    </source>
</evidence>
<comment type="caution">
    <text evidence="13">The sequence shown here is derived from an EMBL/GenBank/DDBJ whole genome shotgun (WGS) entry which is preliminary data.</text>
</comment>
<dbReference type="HAMAP" id="MF_01961">
    <property type="entry name" value="Catal_peroxid"/>
    <property type="match status" value="1"/>
</dbReference>
<evidence type="ECO:0000313" key="14">
    <source>
        <dbReference type="Proteomes" id="UP000481421"/>
    </source>
</evidence>
<evidence type="ECO:0000256" key="11">
    <source>
        <dbReference type="RuleBase" id="RU003451"/>
    </source>
</evidence>
<dbReference type="GO" id="GO:0070301">
    <property type="term" value="P:cellular response to hydrogen peroxide"/>
    <property type="evidence" value="ECO:0007669"/>
    <property type="project" value="TreeGrafter"/>
</dbReference>
<dbReference type="Gene3D" id="1.10.520.10">
    <property type="match status" value="2"/>
</dbReference>
<reference evidence="13 14" key="1">
    <citation type="submission" date="2020-02" db="EMBL/GenBank/DDBJ databases">
        <title>Rhodobacter algicola sp. nov., isolated from microalga culture.</title>
        <authorList>
            <person name="Park C.-Y."/>
        </authorList>
    </citation>
    <scope>NUCLEOTIDE SEQUENCE [LARGE SCALE GENOMIC DNA]</scope>
    <source>
        <strain evidence="13 14">ETT8</strain>
    </source>
</reference>
<feature type="cross-link" description="Tryptophyl-tyrosyl-methioninium (Tyr-Met) (with Trp-97)" evidence="10">
    <location>
        <begin position="225"/>
        <end position="251"/>
    </location>
</feature>
<comment type="cofactor">
    <cofactor evidence="10">
        <name>heme b</name>
        <dbReference type="ChEBI" id="CHEBI:60344"/>
    </cofactor>
    <text evidence="10">Binds 1 heme b (iron(II)-protoporphyrin IX) group per dimer.</text>
</comment>
<evidence type="ECO:0000256" key="7">
    <source>
        <dbReference type="ARBA" id="ARBA00049145"/>
    </source>
</evidence>